<dbReference type="InterPro" id="IPR023195">
    <property type="entry name" value="Nict_dMeBzImd_PRibTrfase_N"/>
</dbReference>
<dbReference type="AlphaFoldDB" id="A0A0V8M439"/>
<sequence>MELLNATLAKIHGLDKEAMTKAQAHQDILTKPQGSLGKLEAIAVQLAGIQGNAKPQTARKAIITMAGDHGIIDEKFHNWPKEVTAQMLQNFAHGGAAINVLSRQVGARNVVVALGVATPMAEDPNIINRNIAPGTNNMVYGPAMTCEQAVKAIETGIEIVNAEVKKGLDLVGTGDMGIGNTSPSAAICSVITGRSLEEVTGRGTGASDEQMKLKRNAIAKAIALNKPNAQDALDVLSKVGGYEIGGLAGVILGAAANRVGVVVDGFISGAAALIAYTICPQAKDFMFAAHQSVEPGHRILLEHMGLDAILKMDMRLGEGTGAALAMNIIEASNRIQHEMASFADAGVSEKQS</sequence>
<evidence type="ECO:0000256" key="7">
    <source>
        <dbReference type="ARBA" id="ARBA00022676"/>
    </source>
</evidence>
<evidence type="ECO:0000256" key="11">
    <source>
        <dbReference type="HAMAP-Rule" id="MF_00230"/>
    </source>
</evidence>
<dbReference type="OrthoDB" id="9781491at2"/>
<evidence type="ECO:0000256" key="4">
    <source>
        <dbReference type="ARBA" id="ARBA00011991"/>
    </source>
</evidence>
<evidence type="ECO:0000256" key="9">
    <source>
        <dbReference type="ARBA" id="ARBA00030686"/>
    </source>
</evidence>
<dbReference type="SUPFAM" id="SSF52733">
    <property type="entry name" value="Nicotinate mononucleotide:5,6-dimethylbenzimidazole phosphoribosyltransferase (CobT)"/>
    <property type="match status" value="1"/>
</dbReference>
<dbReference type="GO" id="GO:0009236">
    <property type="term" value="P:cobalamin biosynthetic process"/>
    <property type="evidence" value="ECO:0007669"/>
    <property type="project" value="UniProtKB-UniRule"/>
</dbReference>
<dbReference type="Pfam" id="PF02277">
    <property type="entry name" value="DBI_PRT"/>
    <property type="match status" value="1"/>
</dbReference>
<dbReference type="EMBL" id="JGYD01000010">
    <property type="protein sequence ID" value="KSV18546.1"/>
    <property type="molecule type" value="Genomic_DNA"/>
</dbReference>
<comment type="catalytic activity">
    <reaction evidence="10 11">
        <text>5,6-dimethylbenzimidazole + nicotinate beta-D-ribonucleotide = alpha-ribazole 5'-phosphate + nicotinate + H(+)</text>
        <dbReference type="Rhea" id="RHEA:11196"/>
        <dbReference type="ChEBI" id="CHEBI:15378"/>
        <dbReference type="ChEBI" id="CHEBI:15890"/>
        <dbReference type="ChEBI" id="CHEBI:32544"/>
        <dbReference type="ChEBI" id="CHEBI:57502"/>
        <dbReference type="ChEBI" id="CHEBI:57918"/>
        <dbReference type="EC" id="2.4.2.21"/>
    </reaction>
</comment>
<dbReference type="NCBIfam" id="NF000996">
    <property type="entry name" value="PRK00105.1"/>
    <property type="match status" value="1"/>
</dbReference>
<dbReference type="Proteomes" id="UP000053577">
    <property type="component" value="Unassembled WGS sequence"/>
</dbReference>
<evidence type="ECO:0000256" key="5">
    <source>
        <dbReference type="ARBA" id="ARBA00015486"/>
    </source>
</evidence>
<gene>
    <name evidence="11" type="primary">cobT</name>
    <name evidence="12" type="ORF">DA01_00800</name>
</gene>
<evidence type="ECO:0000256" key="8">
    <source>
        <dbReference type="ARBA" id="ARBA00022679"/>
    </source>
</evidence>
<evidence type="ECO:0000256" key="2">
    <source>
        <dbReference type="ARBA" id="ARBA00005049"/>
    </source>
</evidence>
<dbReference type="PATRIC" id="fig|61435.5.peg.165"/>
<proteinExistence type="inferred from homology"/>
<dbReference type="RefSeq" id="WP_058292081.1">
    <property type="nucleotide sequence ID" value="NZ_JGYD01000010.1"/>
</dbReference>
<dbReference type="Gene3D" id="3.40.50.10210">
    <property type="match status" value="1"/>
</dbReference>
<dbReference type="eggNOG" id="COG2038">
    <property type="taxonomic scope" value="Bacteria"/>
</dbReference>
<comment type="similarity">
    <text evidence="3 11">Belongs to the CobT family.</text>
</comment>
<dbReference type="InterPro" id="IPR017846">
    <property type="entry name" value="Nict_dMeBzImd_PRibTrfase_bact"/>
</dbReference>
<dbReference type="GO" id="GO:0008939">
    <property type="term" value="F:nicotinate-nucleotide-dimethylbenzimidazole phosphoribosyltransferase activity"/>
    <property type="evidence" value="ECO:0007669"/>
    <property type="project" value="UniProtKB-UniRule"/>
</dbReference>
<dbReference type="PANTHER" id="PTHR43463">
    <property type="entry name" value="NICOTINATE-NUCLEOTIDE--DIMETHYLBENZIMIDAZOLE PHOSPHORIBOSYLTRANSFERASE"/>
    <property type="match status" value="1"/>
</dbReference>
<dbReference type="InterPro" id="IPR003200">
    <property type="entry name" value="Nict_dMeBzImd_PRibTrfase"/>
</dbReference>
<dbReference type="EC" id="2.4.2.21" evidence="4 11"/>
<feature type="active site" description="Proton acceptor" evidence="11">
    <location>
        <position position="318"/>
    </location>
</feature>
<keyword evidence="8 11" id="KW-0808">Transferase</keyword>
<keyword evidence="6 11" id="KW-0169">Cobalamin biosynthesis</keyword>
<keyword evidence="7 11" id="KW-0328">Glycosyltransferase</keyword>
<evidence type="ECO:0000313" key="13">
    <source>
        <dbReference type="Proteomes" id="UP000053577"/>
    </source>
</evidence>
<name>A0A0V8M439_9CHLR</name>
<dbReference type="FunFam" id="3.40.50.10210:FF:000001">
    <property type="entry name" value="Nicotinate-nucleotide--dimethylbenzimidazole phosphoribosyltransferase"/>
    <property type="match status" value="1"/>
</dbReference>
<comment type="pathway">
    <text evidence="2 11">Nucleoside biosynthesis; alpha-ribazole biosynthesis; alpha-ribazole from 5,6-dimethylbenzimidazole: step 1/2.</text>
</comment>
<dbReference type="Gene3D" id="1.10.1610.10">
    <property type="match status" value="1"/>
</dbReference>
<reference evidence="12 13" key="1">
    <citation type="journal article" date="2015" name="Sci. Rep.">
        <title>A comparative genomics and reductive dehalogenase gene transcription study of two chloroethene-respiring bacteria, Dehalococcoides mccartyi strains MB and 11a.</title>
        <authorList>
            <person name="Low A."/>
            <person name="Shen Z."/>
            <person name="Cheng D."/>
            <person name="Rogers M.J."/>
            <person name="Lee P.K."/>
            <person name="He J."/>
        </authorList>
    </citation>
    <scope>NUCLEOTIDE SEQUENCE [LARGE SCALE GENOMIC DNA]</scope>
    <source>
        <strain evidence="12 13">MB</strain>
    </source>
</reference>
<evidence type="ECO:0000256" key="1">
    <source>
        <dbReference type="ARBA" id="ARBA00002197"/>
    </source>
</evidence>
<accession>A0A0V8M439</accession>
<evidence type="ECO:0000256" key="6">
    <source>
        <dbReference type="ARBA" id="ARBA00022573"/>
    </source>
</evidence>
<evidence type="ECO:0000256" key="3">
    <source>
        <dbReference type="ARBA" id="ARBA00007110"/>
    </source>
</evidence>
<comment type="function">
    <text evidence="1 11">Catalyzes the synthesis of alpha-ribazole-5'-phosphate from nicotinate mononucleotide (NAMN) and 5,6-dimethylbenzimidazole (DMB).</text>
</comment>
<dbReference type="NCBIfam" id="TIGR03160">
    <property type="entry name" value="cobT_DBIPRT"/>
    <property type="match status" value="1"/>
</dbReference>
<dbReference type="InterPro" id="IPR036087">
    <property type="entry name" value="Nict_dMeBzImd_PRibTrfase_sf"/>
</dbReference>
<dbReference type="HAMAP" id="MF_00230">
    <property type="entry name" value="CobT"/>
    <property type="match status" value="1"/>
</dbReference>
<organism evidence="12 13">
    <name type="scientific">Dehalococcoides mccartyi</name>
    <dbReference type="NCBI Taxonomy" id="61435"/>
    <lineage>
        <taxon>Bacteria</taxon>
        <taxon>Bacillati</taxon>
        <taxon>Chloroflexota</taxon>
        <taxon>Dehalococcoidia</taxon>
        <taxon>Dehalococcoidales</taxon>
        <taxon>Dehalococcoidaceae</taxon>
        <taxon>Dehalococcoides</taxon>
    </lineage>
</organism>
<protein>
    <recommendedName>
        <fullName evidence="5 11">Nicotinate-nucleotide--dimethylbenzimidazole phosphoribosyltransferase</fullName>
        <shortName evidence="11">NN:DBI PRT</shortName>
        <ecNumber evidence="4 11">2.4.2.21</ecNumber>
    </recommendedName>
    <alternativeName>
        <fullName evidence="9 11">N(1)-alpha-phosphoribosyltransferase</fullName>
    </alternativeName>
</protein>
<dbReference type="UniPathway" id="UPA00061">
    <property type="reaction ID" value="UER00516"/>
</dbReference>
<evidence type="ECO:0000256" key="10">
    <source>
        <dbReference type="ARBA" id="ARBA00047340"/>
    </source>
</evidence>
<dbReference type="PANTHER" id="PTHR43463:SF1">
    <property type="entry name" value="NICOTINATE-NUCLEOTIDE--DIMETHYLBENZIMIDAZOLE PHOSPHORIBOSYLTRANSFERASE"/>
    <property type="match status" value="1"/>
</dbReference>
<dbReference type="CDD" id="cd02439">
    <property type="entry name" value="DMB-PRT_CobT"/>
    <property type="match status" value="1"/>
</dbReference>
<evidence type="ECO:0000313" key="12">
    <source>
        <dbReference type="EMBL" id="KSV18546.1"/>
    </source>
</evidence>
<comment type="caution">
    <text evidence="12">The sequence shown here is derived from an EMBL/GenBank/DDBJ whole genome shotgun (WGS) entry which is preliminary data.</text>
</comment>